<organism evidence="2 3">
    <name type="scientific">Clohesyomyces aquaticus</name>
    <dbReference type="NCBI Taxonomy" id="1231657"/>
    <lineage>
        <taxon>Eukaryota</taxon>
        <taxon>Fungi</taxon>
        <taxon>Dikarya</taxon>
        <taxon>Ascomycota</taxon>
        <taxon>Pezizomycotina</taxon>
        <taxon>Dothideomycetes</taxon>
        <taxon>Pleosporomycetidae</taxon>
        <taxon>Pleosporales</taxon>
        <taxon>Lindgomycetaceae</taxon>
        <taxon>Clohesyomyces</taxon>
    </lineage>
</organism>
<evidence type="ECO:0000313" key="2">
    <source>
        <dbReference type="EMBL" id="ORX92710.1"/>
    </source>
</evidence>
<accession>A0A1Y1Y3W9</accession>
<comment type="caution">
    <text evidence="2">The sequence shown here is derived from an EMBL/GenBank/DDBJ whole genome shotgun (WGS) entry which is preliminary data.</text>
</comment>
<feature type="compositionally biased region" description="Polar residues" evidence="1">
    <location>
        <begin position="63"/>
        <end position="76"/>
    </location>
</feature>
<protein>
    <recommendedName>
        <fullName evidence="4">TPR-like protein</fullName>
    </recommendedName>
</protein>
<gene>
    <name evidence="2" type="ORF">BCR34DRAFT_580933</name>
</gene>
<dbReference type="OrthoDB" id="428342at2759"/>
<sequence>MDPPSQPLPNRARSHGRVASGDERRRVAAPRRSVRGPLEADVDDPLSSSIQTNIPPSAASRVLSPTASDTGTNTPISPRDGLSTLTDLPPKDFSFLQDPSAFHVLPASTIPPPFLNAASLPSVTTPIPTLLASGHFRIAAIAAARTLVANTSPTDAPTLFHLLHIRLACLCLIHEHALAAQESKLLGDLNSAFYRHPLTNTHLVPWDLRVLSVRLAALGYGEWRKGIMGYYELGRECREYIISCNSPEEKAVWKRRLRDCGIRVANILVEMGELEGAGRHLGTLATASEGDEGDRQSGEVGEILIMEALVWLRVGDVAAARKCLAAASPSSPSSSESDSSTLLDASLRALILMADNDYASAVSAWQALQTSFPTNPMVTQNLAVSLLYTGRISEAREILTQLTDESPPFHSLIFNLSTIYELCSERNRERKMALAEKMAARNGDGKVGWEIGSAEFKL</sequence>
<dbReference type="PANTHER" id="PTHR21581:SF6">
    <property type="entry name" value="TRAFFICKING PROTEIN PARTICLE COMPLEX SUBUNIT 12"/>
    <property type="match status" value="1"/>
</dbReference>
<feature type="region of interest" description="Disordered" evidence="1">
    <location>
        <begin position="1"/>
        <end position="84"/>
    </location>
</feature>
<name>A0A1Y1Y3W9_9PLEO</name>
<dbReference type="GO" id="GO:0030008">
    <property type="term" value="C:TRAPP complex"/>
    <property type="evidence" value="ECO:0007669"/>
    <property type="project" value="TreeGrafter"/>
</dbReference>
<evidence type="ECO:0000256" key="1">
    <source>
        <dbReference type="SAM" id="MobiDB-lite"/>
    </source>
</evidence>
<reference evidence="2 3" key="1">
    <citation type="submission" date="2016-07" db="EMBL/GenBank/DDBJ databases">
        <title>Pervasive Adenine N6-methylation of Active Genes in Fungi.</title>
        <authorList>
            <consortium name="DOE Joint Genome Institute"/>
            <person name="Mondo S.J."/>
            <person name="Dannebaum R.O."/>
            <person name="Kuo R.C."/>
            <person name="Labutti K."/>
            <person name="Haridas S."/>
            <person name="Kuo A."/>
            <person name="Salamov A."/>
            <person name="Ahrendt S.R."/>
            <person name="Lipzen A."/>
            <person name="Sullivan W."/>
            <person name="Andreopoulos W.B."/>
            <person name="Clum A."/>
            <person name="Lindquist E."/>
            <person name="Daum C."/>
            <person name="Ramamoorthy G.K."/>
            <person name="Gryganskyi A."/>
            <person name="Culley D."/>
            <person name="Magnuson J.K."/>
            <person name="James T.Y."/>
            <person name="O'Malley M.A."/>
            <person name="Stajich J.E."/>
            <person name="Spatafora J.W."/>
            <person name="Visel A."/>
            <person name="Grigoriev I.V."/>
        </authorList>
    </citation>
    <scope>NUCLEOTIDE SEQUENCE [LARGE SCALE GENOMIC DNA]</scope>
    <source>
        <strain evidence="2 3">CBS 115471</strain>
    </source>
</reference>
<dbReference type="EMBL" id="MCFA01000373">
    <property type="protein sequence ID" value="ORX92710.1"/>
    <property type="molecule type" value="Genomic_DNA"/>
</dbReference>
<dbReference type="AlphaFoldDB" id="A0A1Y1Y3W9"/>
<proteinExistence type="predicted"/>
<dbReference type="GO" id="GO:0005794">
    <property type="term" value="C:Golgi apparatus"/>
    <property type="evidence" value="ECO:0007669"/>
    <property type="project" value="TreeGrafter"/>
</dbReference>
<dbReference type="STRING" id="1231657.A0A1Y1Y3W9"/>
<dbReference type="PANTHER" id="PTHR21581">
    <property type="entry name" value="D-ALANYL-D-ALANINE CARBOXYPEPTIDASE"/>
    <property type="match status" value="1"/>
</dbReference>
<dbReference type="InterPro" id="IPR011990">
    <property type="entry name" value="TPR-like_helical_dom_sf"/>
</dbReference>
<dbReference type="Proteomes" id="UP000193144">
    <property type="component" value="Unassembled WGS sequence"/>
</dbReference>
<dbReference type="Gene3D" id="1.25.40.10">
    <property type="entry name" value="Tetratricopeptide repeat domain"/>
    <property type="match status" value="1"/>
</dbReference>
<dbReference type="SUPFAM" id="SSF48452">
    <property type="entry name" value="TPR-like"/>
    <property type="match status" value="1"/>
</dbReference>
<evidence type="ECO:0000313" key="3">
    <source>
        <dbReference type="Proteomes" id="UP000193144"/>
    </source>
</evidence>
<evidence type="ECO:0008006" key="4">
    <source>
        <dbReference type="Google" id="ProtNLM"/>
    </source>
</evidence>
<keyword evidence="3" id="KW-1185">Reference proteome</keyword>
<feature type="compositionally biased region" description="Polar residues" evidence="1">
    <location>
        <begin position="46"/>
        <end position="55"/>
    </location>
</feature>